<keyword evidence="10" id="KW-0406">Ion transport</keyword>
<keyword evidence="4" id="KW-0109">Calcium transport</keyword>
<feature type="domain" description="EF-hand" evidence="14">
    <location>
        <begin position="50"/>
        <end position="85"/>
    </location>
</feature>
<dbReference type="PROSITE" id="PS50222">
    <property type="entry name" value="EF_HAND_2"/>
    <property type="match status" value="1"/>
</dbReference>
<evidence type="ECO:0000313" key="15">
    <source>
        <dbReference type="EMBL" id="OWF34575.1"/>
    </source>
</evidence>
<proteinExistence type="inferred from homology"/>
<reference evidence="15 16" key="1">
    <citation type="journal article" date="2017" name="Nat. Ecol. Evol.">
        <title>Scallop genome provides insights into evolution of bilaterian karyotype and development.</title>
        <authorList>
            <person name="Wang S."/>
            <person name="Zhang J."/>
            <person name="Jiao W."/>
            <person name="Li J."/>
            <person name="Xun X."/>
            <person name="Sun Y."/>
            <person name="Guo X."/>
            <person name="Huan P."/>
            <person name="Dong B."/>
            <person name="Zhang L."/>
            <person name="Hu X."/>
            <person name="Sun X."/>
            <person name="Wang J."/>
            <person name="Zhao C."/>
            <person name="Wang Y."/>
            <person name="Wang D."/>
            <person name="Huang X."/>
            <person name="Wang R."/>
            <person name="Lv J."/>
            <person name="Li Y."/>
            <person name="Zhang Z."/>
            <person name="Liu B."/>
            <person name="Lu W."/>
            <person name="Hui Y."/>
            <person name="Liang J."/>
            <person name="Zhou Z."/>
            <person name="Hou R."/>
            <person name="Li X."/>
            <person name="Liu Y."/>
            <person name="Li H."/>
            <person name="Ning X."/>
            <person name="Lin Y."/>
            <person name="Zhao L."/>
            <person name="Xing Q."/>
            <person name="Dou J."/>
            <person name="Li Y."/>
            <person name="Mao J."/>
            <person name="Guo H."/>
            <person name="Dou H."/>
            <person name="Li T."/>
            <person name="Mu C."/>
            <person name="Jiang W."/>
            <person name="Fu Q."/>
            <person name="Fu X."/>
            <person name="Miao Y."/>
            <person name="Liu J."/>
            <person name="Yu Q."/>
            <person name="Li R."/>
            <person name="Liao H."/>
            <person name="Li X."/>
            <person name="Kong Y."/>
            <person name="Jiang Z."/>
            <person name="Chourrout D."/>
            <person name="Li R."/>
            <person name="Bao Z."/>
        </authorList>
    </citation>
    <scope>NUCLEOTIDE SEQUENCE [LARGE SCALE GENOMIC DNA]</scope>
    <source>
        <strain evidence="15 16">PY_sf001</strain>
    </source>
</reference>
<dbReference type="Pfam" id="PF13202">
    <property type="entry name" value="EF-hand_5"/>
    <property type="match status" value="1"/>
</dbReference>
<keyword evidence="5" id="KW-0479">Metal-binding</keyword>
<sequence length="210" mass="24185">MVSPAALNTILPWHNKAEWKMGEDSIFYQLGESGLISFSDYIFLLTVLSTPPRNFQIAFRMFDLDGDGNVDVEEFRKVHQIIRNQTSIGMRHRDHAVTGNVMKGVSSALVTYFFGQEGKKKLTVPVFLTFQQQVQNEVLRIEFDRYDPDDGKITEKDFGRILLTYAGYPDKKKTRMLKRVIKKFKEEPQVQNHCINSFINSVTSHGLSRC</sequence>
<dbReference type="GO" id="GO:0051560">
    <property type="term" value="P:mitochondrial calcium ion homeostasis"/>
    <property type="evidence" value="ECO:0007669"/>
    <property type="project" value="TreeGrafter"/>
</dbReference>
<organism evidence="15 16">
    <name type="scientific">Mizuhopecten yessoensis</name>
    <name type="common">Japanese scallop</name>
    <name type="synonym">Patinopecten yessoensis</name>
    <dbReference type="NCBI Taxonomy" id="6573"/>
    <lineage>
        <taxon>Eukaryota</taxon>
        <taxon>Metazoa</taxon>
        <taxon>Spiralia</taxon>
        <taxon>Lophotrochozoa</taxon>
        <taxon>Mollusca</taxon>
        <taxon>Bivalvia</taxon>
        <taxon>Autobranchia</taxon>
        <taxon>Pteriomorphia</taxon>
        <taxon>Pectinida</taxon>
        <taxon>Pectinoidea</taxon>
        <taxon>Pectinidae</taxon>
        <taxon>Mizuhopecten</taxon>
    </lineage>
</organism>
<dbReference type="Gene3D" id="1.10.238.10">
    <property type="entry name" value="EF-hand"/>
    <property type="match status" value="1"/>
</dbReference>
<evidence type="ECO:0000256" key="4">
    <source>
        <dbReference type="ARBA" id="ARBA00022568"/>
    </source>
</evidence>
<evidence type="ECO:0000256" key="11">
    <source>
        <dbReference type="ARBA" id="ARBA00023128"/>
    </source>
</evidence>
<dbReference type="AlphaFoldDB" id="A0A210PDJ6"/>
<comment type="similarity">
    <text evidence="13">Belongs to the MICU1 family. MICU1 subfamily.</text>
</comment>
<comment type="caution">
    <text evidence="15">The sequence shown here is derived from an EMBL/GenBank/DDBJ whole genome shotgun (WGS) entry which is preliminary data.</text>
</comment>
<keyword evidence="8" id="KW-0106">Calcium</keyword>
<keyword evidence="11" id="KW-0496">Mitochondrion</keyword>
<evidence type="ECO:0000259" key="14">
    <source>
        <dbReference type="PROSITE" id="PS50222"/>
    </source>
</evidence>
<dbReference type="GO" id="GO:1990246">
    <property type="term" value="C:uniplex complex"/>
    <property type="evidence" value="ECO:0007669"/>
    <property type="project" value="TreeGrafter"/>
</dbReference>
<evidence type="ECO:0000256" key="3">
    <source>
        <dbReference type="ARBA" id="ARBA00022448"/>
    </source>
</evidence>
<dbReference type="Proteomes" id="UP000242188">
    <property type="component" value="Unassembled WGS sequence"/>
</dbReference>
<keyword evidence="9" id="KW-0809">Transit peptide</keyword>
<dbReference type="InterPro" id="IPR002048">
    <property type="entry name" value="EF_hand_dom"/>
</dbReference>
<dbReference type="EMBL" id="NEDP02081475">
    <property type="protein sequence ID" value="OWF34575.1"/>
    <property type="molecule type" value="Genomic_DNA"/>
</dbReference>
<evidence type="ECO:0000256" key="2">
    <source>
        <dbReference type="ARBA" id="ARBA00004569"/>
    </source>
</evidence>
<dbReference type="GO" id="GO:0036444">
    <property type="term" value="P:calcium import into the mitochondrion"/>
    <property type="evidence" value="ECO:0007669"/>
    <property type="project" value="TreeGrafter"/>
</dbReference>
<keyword evidence="7" id="KW-0999">Mitochondrion inner membrane</keyword>
<protein>
    <submittedName>
        <fullName evidence="15">Calcium uptake protein 1, mitochondrial</fullName>
    </submittedName>
</protein>
<dbReference type="PROSITE" id="PS00018">
    <property type="entry name" value="EF_HAND_1"/>
    <property type="match status" value="1"/>
</dbReference>
<evidence type="ECO:0000313" key="16">
    <source>
        <dbReference type="Proteomes" id="UP000242188"/>
    </source>
</evidence>
<dbReference type="STRING" id="6573.A0A210PDJ6"/>
<evidence type="ECO:0000256" key="13">
    <source>
        <dbReference type="ARBA" id="ARBA00038333"/>
    </source>
</evidence>
<dbReference type="PANTHER" id="PTHR12294">
    <property type="entry name" value="EF HAND DOMAIN FAMILY A1,A2-RELATED"/>
    <property type="match status" value="1"/>
</dbReference>
<evidence type="ECO:0000256" key="8">
    <source>
        <dbReference type="ARBA" id="ARBA00022837"/>
    </source>
</evidence>
<evidence type="ECO:0000256" key="7">
    <source>
        <dbReference type="ARBA" id="ARBA00022792"/>
    </source>
</evidence>
<gene>
    <name evidence="15" type="ORF">KP79_PYT24820</name>
</gene>
<keyword evidence="6" id="KW-0677">Repeat</keyword>
<keyword evidence="12" id="KW-0472">Membrane</keyword>
<keyword evidence="3" id="KW-0813">Transport</keyword>
<comment type="subcellular location">
    <subcellularLocation>
        <location evidence="1">Mitochondrion inner membrane</location>
    </subcellularLocation>
    <subcellularLocation>
        <location evidence="2">Mitochondrion intermembrane space</location>
    </subcellularLocation>
</comment>
<dbReference type="InterPro" id="IPR039800">
    <property type="entry name" value="MICU1/2/3"/>
</dbReference>
<dbReference type="SUPFAM" id="SSF47473">
    <property type="entry name" value="EF-hand"/>
    <property type="match status" value="1"/>
</dbReference>
<dbReference type="GO" id="GO:0005509">
    <property type="term" value="F:calcium ion binding"/>
    <property type="evidence" value="ECO:0007669"/>
    <property type="project" value="InterPro"/>
</dbReference>
<evidence type="ECO:0000256" key="5">
    <source>
        <dbReference type="ARBA" id="ARBA00022723"/>
    </source>
</evidence>
<dbReference type="OrthoDB" id="10056860at2759"/>
<keyword evidence="16" id="KW-1185">Reference proteome</keyword>
<evidence type="ECO:0000256" key="10">
    <source>
        <dbReference type="ARBA" id="ARBA00023065"/>
    </source>
</evidence>
<accession>A0A210PDJ6</accession>
<evidence type="ECO:0000256" key="12">
    <source>
        <dbReference type="ARBA" id="ARBA00023136"/>
    </source>
</evidence>
<dbReference type="InterPro" id="IPR018247">
    <property type="entry name" value="EF_Hand_1_Ca_BS"/>
</dbReference>
<dbReference type="GO" id="GO:0005758">
    <property type="term" value="C:mitochondrial intermembrane space"/>
    <property type="evidence" value="ECO:0007669"/>
    <property type="project" value="UniProtKB-SubCell"/>
</dbReference>
<evidence type="ECO:0000256" key="1">
    <source>
        <dbReference type="ARBA" id="ARBA00004273"/>
    </source>
</evidence>
<evidence type="ECO:0000256" key="9">
    <source>
        <dbReference type="ARBA" id="ARBA00022946"/>
    </source>
</evidence>
<dbReference type="PANTHER" id="PTHR12294:SF1">
    <property type="entry name" value="CALCIUM UPTAKE PROTEIN 1, MITOCHONDRIAL"/>
    <property type="match status" value="1"/>
</dbReference>
<dbReference type="CDD" id="cd15900">
    <property type="entry name" value="EFh_MICU"/>
    <property type="match status" value="1"/>
</dbReference>
<name>A0A210PDJ6_MIZYE</name>
<dbReference type="InterPro" id="IPR011992">
    <property type="entry name" value="EF-hand-dom_pair"/>
</dbReference>
<evidence type="ECO:0000256" key="6">
    <source>
        <dbReference type="ARBA" id="ARBA00022737"/>
    </source>
</evidence>